<comment type="caution">
    <text evidence="3">The sequence shown here is derived from an EMBL/GenBank/DDBJ whole genome shotgun (WGS) entry which is preliminary data.</text>
</comment>
<reference evidence="3" key="2">
    <citation type="submission" date="2019-08" db="EMBL/GenBank/DDBJ databases">
        <authorList>
            <person name="Im W.-T."/>
        </authorList>
    </citation>
    <scope>NUCLEOTIDE SEQUENCE</scope>
    <source>
        <strain evidence="3">NF 2-5-3</strain>
    </source>
</reference>
<evidence type="ECO:0000313" key="2">
    <source>
        <dbReference type="EMBL" id="MEM5345843.1"/>
    </source>
</evidence>
<evidence type="ECO:0000313" key="5">
    <source>
        <dbReference type="Proteomes" id="UP001481677"/>
    </source>
</evidence>
<reference evidence="3 4" key="1">
    <citation type="journal article" date="2018" name="Int. J. Syst. Evol. Microbiol.">
        <title>Paraburkholderia azotifigens sp. nov., a nitrogen-fixing bacterium isolated from paddy soil.</title>
        <authorList>
            <person name="Choi G.M."/>
            <person name="Im W.T."/>
        </authorList>
    </citation>
    <scope>NUCLEOTIDE SEQUENCE [LARGE SCALE GENOMIC DNA]</scope>
    <source>
        <strain evidence="3 4">NF 2-5-3</strain>
    </source>
</reference>
<dbReference type="Proteomes" id="UP001481677">
    <property type="component" value="Unassembled WGS sequence"/>
</dbReference>
<sequence length="79" mass="8755">MAWLRYRSNVLVTGKETGARFPDDACTASQHDDSTQGTRRLAETRYSEVAPVKPAVREKRESAANEKTGAKDELQRTSG</sequence>
<feature type="region of interest" description="Disordered" evidence="1">
    <location>
        <begin position="18"/>
        <end position="79"/>
    </location>
</feature>
<accession>A0A5C6VTL2</accession>
<feature type="compositionally biased region" description="Basic and acidic residues" evidence="1">
    <location>
        <begin position="30"/>
        <end position="46"/>
    </location>
</feature>
<gene>
    <name evidence="3" type="ORF">FRZ40_13440</name>
    <name evidence="2" type="ORF">V4C56_40255</name>
</gene>
<evidence type="ECO:0000313" key="3">
    <source>
        <dbReference type="EMBL" id="TXC88507.1"/>
    </source>
</evidence>
<dbReference type="RefSeq" id="WP_147234366.1">
    <property type="nucleotide sequence ID" value="NZ_JAZHFZ010000057.1"/>
</dbReference>
<evidence type="ECO:0000256" key="1">
    <source>
        <dbReference type="SAM" id="MobiDB-lite"/>
    </source>
</evidence>
<dbReference type="Proteomes" id="UP000321776">
    <property type="component" value="Unassembled WGS sequence"/>
</dbReference>
<dbReference type="AlphaFoldDB" id="A0A5C6VTL2"/>
<keyword evidence="5" id="KW-1185">Reference proteome</keyword>
<feature type="compositionally biased region" description="Basic and acidic residues" evidence="1">
    <location>
        <begin position="55"/>
        <end position="79"/>
    </location>
</feature>
<dbReference type="EMBL" id="VOQS01000001">
    <property type="protein sequence ID" value="TXC88507.1"/>
    <property type="molecule type" value="Genomic_DNA"/>
</dbReference>
<evidence type="ECO:0000313" key="4">
    <source>
        <dbReference type="Proteomes" id="UP000321776"/>
    </source>
</evidence>
<organism evidence="3 4">
    <name type="scientific">Paraburkholderia azotifigens</name>
    <dbReference type="NCBI Taxonomy" id="2057004"/>
    <lineage>
        <taxon>Bacteria</taxon>
        <taxon>Pseudomonadati</taxon>
        <taxon>Pseudomonadota</taxon>
        <taxon>Betaproteobacteria</taxon>
        <taxon>Burkholderiales</taxon>
        <taxon>Burkholderiaceae</taxon>
        <taxon>Paraburkholderia</taxon>
    </lineage>
</organism>
<protein>
    <submittedName>
        <fullName evidence="3">Uncharacterized protein</fullName>
    </submittedName>
</protein>
<name>A0A5C6VTL2_9BURK</name>
<dbReference type="EMBL" id="JAZHGA010000056">
    <property type="protein sequence ID" value="MEM5345843.1"/>
    <property type="molecule type" value="Genomic_DNA"/>
</dbReference>
<reference evidence="2 5" key="3">
    <citation type="submission" date="2024-01" db="EMBL/GenBank/DDBJ databases">
        <title>The diversity of rhizobia nodulating Mimosa spp. in eleven states of Brazil covering several biomes is determined by host plant, location, and edaphic factors.</title>
        <authorList>
            <person name="Rouws L."/>
            <person name="Barauna A."/>
            <person name="Beukes C."/>
            <person name="De Faria S.M."/>
            <person name="Gross E."/>
            <person name="Dos Reis Junior F.B."/>
            <person name="Simon M."/>
            <person name="Maluk M."/>
            <person name="Odee D.W."/>
            <person name="Kenicer G."/>
            <person name="Young J.P.W."/>
            <person name="Reis V.M."/>
            <person name="Zilli J."/>
            <person name="James E.K."/>
        </authorList>
    </citation>
    <scope>NUCLEOTIDE SEQUENCE [LARGE SCALE GENOMIC DNA]</scope>
    <source>
        <strain evidence="2 5">JPY530</strain>
    </source>
</reference>
<proteinExistence type="predicted"/>